<dbReference type="AlphaFoldDB" id="A0A1J4NAT4"/>
<dbReference type="OrthoDB" id="9814210at2"/>
<dbReference type="InterPro" id="IPR013974">
    <property type="entry name" value="SAF"/>
</dbReference>
<dbReference type="PANTHER" id="PTHR42966">
    <property type="entry name" value="N-ACETYLNEURAMINATE SYNTHASE"/>
    <property type="match status" value="1"/>
</dbReference>
<name>A0A1J4NAT4_9ACTN</name>
<dbReference type="InterPro" id="IPR013785">
    <property type="entry name" value="Aldolase_TIM"/>
</dbReference>
<dbReference type="Gene3D" id="3.20.20.70">
    <property type="entry name" value="Aldolase class I"/>
    <property type="match status" value="1"/>
</dbReference>
<dbReference type="GO" id="GO:0047444">
    <property type="term" value="F:N-acylneuraminate-9-phosphate synthase activity"/>
    <property type="evidence" value="ECO:0007669"/>
    <property type="project" value="TreeGrafter"/>
</dbReference>
<dbReference type="InterPro" id="IPR036732">
    <property type="entry name" value="AFP_Neu5c_C_sf"/>
</dbReference>
<dbReference type="PANTHER" id="PTHR42966:SF2">
    <property type="entry name" value="PSEUDAMINIC ACID SYNTHASE"/>
    <property type="match status" value="1"/>
</dbReference>
<dbReference type="STRING" id="1844.UG56_002175"/>
<dbReference type="SUPFAM" id="SSF51569">
    <property type="entry name" value="Aldolase"/>
    <property type="match status" value="1"/>
</dbReference>
<proteinExistence type="predicted"/>
<dbReference type="EMBL" id="JZDQ02000002">
    <property type="protein sequence ID" value="OIJ28606.1"/>
    <property type="molecule type" value="Genomic_DNA"/>
</dbReference>
<dbReference type="SMART" id="SM00858">
    <property type="entry name" value="SAF"/>
    <property type="match status" value="1"/>
</dbReference>
<dbReference type="InterPro" id="IPR006190">
    <property type="entry name" value="SAF_AFP_Neu5Ac"/>
</dbReference>
<dbReference type="Pfam" id="PF08666">
    <property type="entry name" value="SAF"/>
    <property type="match status" value="1"/>
</dbReference>
<reference evidence="2" key="1">
    <citation type="submission" date="2016-10" db="EMBL/GenBank/DDBJ databases">
        <title>Draft Genome Sequence of Nocardioides luteus Strain BAFB, an Alkane-Degrading Bacterium Isolated from JP-7 Polluted Soil.</title>
        <authorList>
            <person name="Brown L."/>
            <person name="Ruiz O.N."/>
            <person name="Gunasekera T."/>
        </authorList>
    </citation>
    <scope>NUCLEOTIDE SEQUENCE [LARGE SCALE GENOMIC DNA]</scope>
    <source>
        <strain evidence="2">BAFB</strain>
    </source>
</reference>
<evidence type="ECO:0000313" key="2">
    <source>
        <dbReference type="EMBL" id="OIJ28606.1"/>
    </source>
</evidence>
<evidence type="ECO:0000313" key="3">
    <source>
        <dbReference type="Proteomes" id="UP000033772"/>
    </source>
</evidence>
<dbReference type="GO" id="GO:0016051">
    <property type="term" value="P:carbohydrate biosynthetic process"/>
    <property type="evidence" value="ECO:0007669"/>
    <property type="project" value="InterPro"/>
</dbReference>
<dbReference type="Proteomes" id="UP000033772">
    <property type="component" value="Unassembled WGS sequence"/>
</dbReference>
<accession>A0A1J4NAT4</accession>
<dbReference type="InterPro" id="IPR057736">
    <property type="entry name" value="SAF_PseI/NeuA/NeuB"/>
</dbReference>
<dbReference type="SUPFAM" id="SSF51269">
    <property type="entry name" value="AFP III-like domain"/>
    <property type="match status" value="1"/>
</dbReference>
<evidence type="ECO:0000259" key="1">
    <source>
        <dbReference type="PROSITE" id="PS50844"/>
    </source>
</evidence>
<dbReference type="Gene3D" id="3.90.1210.10">
    <property type="entry name" value="Antifreeze-like/N-acetylneuraminic acid synthase C-terminal domain"/>
    <property type="match status" value="1"/>
</dbReference>
<keyword evidence="3" id="KW-1185">Reference proteome</keyword>
<comment type="caution">
    <text evidence="2">The sequence shown here is derived from an EMBL/GenBank/DDBJ whole genome shotgun (WGS) entry which is preliminary data.</text>
</comment>
<protein>
    <submittedName>
        <fullName evidence="2">Pseudaminic acid synthase</fullName>
    </submittedName>
</protein>
<gene>
    <name evidence="2" type="ORF">UG56_002175</name>
</gene>
<organism evidence="2 3">
    <name type="scientific">Nocardioides luteus</name>
    <dbReference type="NCBI Taxonomy" id="1844"/>
    <lineage>
        <taxon>Bacteria</taxon>
        <taxon>Bacillati</taxon>
        <taxon>Actinomycetota</taxon>
        <taxon>Actinomycetes</taxon>
        <taxon>Propionibacteriales</taxon>
        <taxon>Nocardioidaceae</taxon>
        <taxon>Nocardioides</taxon>
    </lineage>
</organism>
<dbReference type="RefSeq" id="WP_045547109.1">
    <property type="nucleotide sequence ID" value="NZ_JZDQ02000002.1"/>
</dbReference>
<feature type="domain" description="AFP-like" evidence="1">
    <location>
        <begin position="297"/>
        <end position="352"/>
    </location>
</feature>
<dbReference type="InterPro" id="IPR020030">
    <property type="entry name" value="Pseudaminic_synth_PseI"/>
</dbReference>
<dbReference type="InterPro" id="IPR013132">
    <property type="entry name" value="PseI/NeuA/B-like_N"/>
</dbReference>
<dbReference type="PROSITE" id="PS50844">
    <property type="entry name" value="AFP_LIKE"/>
    <property type="match status" value="1"/>
</dbReference>
<sequence length="352" mass="37466">MTTIHEIAVGDRLIGPGHEPFVIAEMSGNHGGDLERALDIVRAAGEAGAHALKIQTYTADTITLDVDTPAFRLSADHPLWPNRRLHELYEEAHTPWEWHEPIFALASELGMVPFSAAFDPTAVDFLVKLGVPMLKSASSEITDLPLVRAIAETGLPTIISTGTATLAEIDAAVRTARATGNEDLVVLACTASYPAPPEASNLRAIPVLRDGLDVAVGLSDHTLGIGASIAAVALGACVIEKHITLSRADGAVDSDFSLEPDEFASLVSETRIAWQALGEARIGPKSAEREGLRFRRSLFVTRDVRAGEKVGPDNVRSVRPADGLPPADVDIVFGRTFTQDVPAGTPLSWDLV</sequence>
<dbReference type="InterPro" id="IPR051690">
    <property type="entry name" value="PseI-like"/>
</dbReference>
<dbReference type="CDD" id="cd11615">
    <property type="entry name" value="SAF_NeuB_like"/>
    <property type="match status" value="1"/>
</dbReference>
<dbReference type="NCBIfam" id="TIGR03586">
    <property type="entry name" value="PseI"/>
    <property type="match status" value="1"/>
</dbReference>
<dbReference type="Pfam" id="PF03102">
    <property type="entry name" value="NeuB"/>
    <property type="match status" value="1"/>
</dbReference>